<organism evidence="1 2">
    <name type="scientific">Aquitalea palustris</name>
    <dbReference type="NCBI Taxonomy" id="2480983"/>
    <lineage>
        <taxon>Bacteria</taxon>
        <taxon>Pseudomonadati</taxon>
        <taxon>Pseudomonadota</taxon>
        <taxon>Betaproteobacteria</taxon>
        <taxon>Neisseriales</taxon>
        <taxon>Chromobacteriaceae</taxon>
        <taxon>Aquitalea</taxon>
    </lineage>
</organism>
<gene>
    <name evidence="1" type="ORF">EAY64_09260</name>
</gene>
<evidence type="ECO:0000313" key="1">
    <source>
        <dbReference type="EMBL" id="RMC98547.1"/>
    </source>
</evidence>
<dbReference type="EMBL" id="RFAR01000036">
    <property type="protein sequence ID" value="RMC98547.1"/>
    <property type="molecule type" value="Genomic_DNA"/>
</dbReference>
<accession>A0A454JJ36</accession>
<reference evidence="1 2" key="1">
    <citation type="submission" date="2018-10" db="EMBL/GenBank/DDBJ databases">
        <title>Draft genome sequence of Aquitalea MWU14-2217 isolated from a wild cranberry bog in Provincetown, Massachusetts.</title>
        <authorList>
            <person name="Ebadzadsahrai G."/>
            <person name="Soby S."/>
        </authorList>
    </citation>
    <scope>NUCLEOTIDE SEQUENCE [LARGE SCALE GENOMIC DNA]</scope>
    <source>
        <strain evidence="1 2">MWU14-2217</strain>
    </source>
</reference>
<dbReference type="Proteomes" id="UP000274139">
    <property type="component" value="Unassembled WGS sequence"/>
</dbReference>
<dbReference type="RefSeq" id="WP_103524486.1">
    <property type="nucleotide sequence ID" value="NZ_JAIZDC010000001.1"/>
</dbReference>
<keyword evidence="2" id="KW-1185">Reference proteome</keyword>
<protein>
    <submittedName>
        <fullName evidence="1">Uncharacterized protein</fullName>
    </submittedName>
</protein>
<comment type="caution">
    <text evidence="1">The sequence shown here is derived from an EMBL/GenBank/DDBJ whole genome shotgun (WGS) entry which is preliminary data.</text>
</comment>
<dbReference type="AlphaFoldDB" id="A0A454JJ36"/>
<name>A0A454JJ36_9NEIS</name>
<sequence>MGSENYNALAQPPREPNQYWSVELIPELWPLYQEFLQKLHTSDCFWHLRGISHERGDMIDVQGFGDETYHQLAEWFSDQAEGLMEEIHARK</sequence>
<dbReference type="OrthoDB" id="9860164at2"/>
<evidence type="ECO:0000313" key="2">
    <source>
        <dbReference type="Proteomes" id="UP000274139"/>
    </source>
</evidence>
<proteinExistence type="predicted"/>